<evidence type="ECO:0000256" key="18">
    <source>
        <dbReference type="SAM" id="MobiDB-lite"/>
    </source>
</evidence>
<evidence type="ECO:0000256" key="10">
    <source>
        <dbReference type="ARBA" id="ARBA00023054"/>
    </source>
</evidence>
<dbReference type="GO" id="GO:0014069">
    <property type="term" value="C:postsynaptic density"/>
    <property type="evidence" value="ECO:0007669"/>
    <property type="project" value="UniProtKB-SubCell"/>
</dbReference>
<evidence type="ECO:0000256" key="17">
    <source>
        <dbReference type="SAM" id="Coils"/>
    </source>
</evidence>
<dbReference type="PANTHER" id="PTHR16528:SF2">
    <property type="entry name" value="GOLGI-ASSOCIATED PDZ AND COILED-COIL MOTIF-CONTAINING PROTEIN"/>
    <property type="match status" value="1"/>
</dbReference>
<reference evidence="20" key="2">
    <citation type="submission" date="2025-09" db="UniProtKB">
        <authorList>
            <consortium name="Ensembl"/>
        </authorList>
    </citation>
    <scope>IDENTIFICATION</scope>
</reference>
<dbReference type="InterPro" id="IPR001478">
    <property type="entry name" value="PDZ"/>
</dbReference>
<dbReference type="Pfam" id="PF00595">
    <property type="entry name" value="PDZ"/>
    <property type="match status" value="1"/>
</dbReference>
<dbReference type="PANTHER" id="PTHR16528">
    <property type="entry name" value="GOLGI-ASSOCIATED PDZ AND COILED-COIL MOTIF-CONTAINING"/>
    <property type="match status" value="1"/>
</dbReference>
<accession>A0A8C7J994</accession>
<dbReference type="FunFam" id="2.30.42.10:FF:000067">
    <property type="entry name" value="Golgi-associated PDZ and coiled-coil motif-containing protein-like"/>
    <property type="match status" value="1"/>
</dbReference>
<keyword evidence="11" id="KW-0472">Membrane</keyword>
<dbReference type="CDD" id="cd06800">
    <property type="entry name" value="PDZ_GOPC-like"/>
    <property type="match status" value="1"/>
</dbReference>
<feature type="domain" description="PDZ" evidence="19">
    <location>
        <begin position="275"/>
        <end position="358"/>
    </location>
</feature>
<keyword evidence="5" id="KW-0813">Transport</keyword>
<dbReference type="SUPFAM" id="SSF50156">
    <property type="entry name" value="PDZ domain-like"/>
    <property type="match status" value="1"/>
</dbReference>
<dbReference type="PROSITE" id="PS50106">
    <property type="entry name" value="PDZ"/>
    <property type="match status" value="1"/>
</dbReference>
<dbReference type="Ensembl" id="ENSOKIT00005087761.1">
    <property type="protein sequence ID" value="ENSOKIP00005082234.1"/>
    <property type="gene ID" value="ENSOKIG00005035633.1"/>
</dbReference>
<reference evidence="20" key="1">
    <citation type="submission" date="2025-08" db="UniProtKB">
        <authorList>
            <consortium name="Ensembl"/>
        </authorList>
    </citation>
    <scope>IDENTIFICATION</scope>
</reference>
<evidence type="ECO:0000256" key="5">
    <source>
        <dbReference type="ARBA" id="ARBA00022448"/>
    </source>
</evidence>
<keyword evidence="7" id="KW-0653">Protein transport</keyword>
<dbReference type="SMART" id="SM00228">
    <property type="entry name" value="PDZ"/>
    <property type="match status" value="1"/>
</dbReference>
<evidence type="ECO:0000256" key="1">
    <source>
        <dbReference type="ARBA" id="ARBA00004198"/>
    </source>
</evidence>
<name>A0A8C7J994_ONCKI</name>
<dbReference type="GO" id="GO:0005886">
    <property type="term" value="C:plasma membrane"/>
    <property type="evidence" value="ECO:0007669"/>
    <property type="project" value="UniProtKB-ARBA"/>
</dbReference>
<sequence>MSASAGVSPSAQGTALVSPGTGMSMFRWLEVLEKEFDKAFVDVDLLLGEIDPDQADITYEGRQKMTSLSSCFAQLCHKAQTIFQLNHKVEAQLVGLRSELTDVQAERVVVEREVHDQLLQLHAMQLQLHAKAGQTVDSDSIKDRMERELQDNKKEKVKEVKLEAEVKLHKKENEALRRHIAVLQAEVYGARLAAKYLDKELAGRVQQIQLLGRDMKGPAHDKLWNQLEAEIHLHRHKTVIRACRGRNDPKKPLPSPVGHETDVLKKTQGVGPIRKVVLAKEDHEGLGISITGGKEHGVPILISEIHPTQPAERCGGLHVGDAILAVNSINLRDAKHKEAVTILSQQRGEIEFEVVYVAPEVDSDDENVEYEDDGGHRYRLYLDELEEGSAASRNNGTADSASLQALEKMSVSDSPENGDTGISSETTSEETLSKAAESGESSS</sequence>
<dbReference type="GO" id="GO:0044325">
    <property type="term" value="F:transmembrane transporter binding"/>
    <property type="evidence" value="ECO:0007669"/>
    <property type="project" value="TreeGrafter"/>
</dbReference>
<feature type="region of interest" description="Disordered" evidence="18">
    <location>
        <begin position="390"/>
        <end position="443"/>
    </location>
</feature>
<evidence type="ECO:0000256" key="3">
    <source>
        <dbReference type="ARBA" id="ARBA00004395"/>
    </source>
</evidence>
<evidence type="ECO:0000259" key="19">
    <source>
        <dbReference type="PROSITE" id="PS50106"/>
    </source>
</evidence>
<evidence type="ECO:0000256" key="6">
    <source>
        <dbReference type="ARBA" id="ARBA00022490"/>
    </source>
</evidence>
<proteinExistence type="predicted"/>
<keyword evidence="10 17" id="KW-0175">Coiled coil</keyword>
<evidence type="ECO:0000256" key="14">
    <source>
        <dbReference type="ARBA" id="ARBA00072943"/>
    </source>
</evidence>
<evidence type="ECO:0000256" key="12">
    <source>
        <dbReference type="ARBA" id="ARBA00023273"/>
    </source>
</evidence>
<keyword evidence="12" id="KW-0966">Cell projection</keyword>
<dbReference type="AlphaFoldDB" id="A0A8C7J994"/>
<dbReference type="CTD" id="57120"/>
<evidence type="ECO:0000256" key="13">
    <source>
        <dbReference type="ARBA" id="ARBA00034105"/>
    </source>
</evidence>
<dbReference type="GO" id="GO:2000009">
    <property type="term" value="P:negative regulation of protein localization to cell surface"/>
    <property type="evidence" value="ECO:0007669"/>
    <property type="project" value="TreeGrafter"/>
</dbReference>
<dbReference type="InterPro" id="IPR036034">
    <property type="entry name" value="PDZ_sf"/>
</dbReference>
<keyword evidence="8" id="KW-0770">Synapse</keyword>
<evidence type="ECO:0000256" key="9">
    <source>
        <dbReference type="ARBA" id="ARBA00023034"/>
    </source>
</evidence>
<organism evidence="20 21">
    <name type="scientific">Oncorhynchus kisutch</name>
    <name type="common">Coho salmon</name>
    <name type="synonym">Salmo kisutch</name>
    <dbReference type="NCBI Taxonomy" id="8019"/>
    <lineage>
        <taxon>Eukaryota</taxon>
        <taxon>Metazoa</taxon>
        <taxon>Chordata</taxon>
        <taxon>Craniata</taxon>
        <taxon>Vertebrata</taxon>
        <taxon>Euteleostomi</taxon>
        <taxon>Actinopterygii</taxon>
        <taxon>Neopterygii</taxon>
        <taxon>Teleostei</taxon>
        <taxon>Protacanthopterygii</taxon>
        <taxon>Salmoniformes</taxon>
        <taxon>Salmonidae</taxon>
        <taxon>Salmoninae</taxon>
        <taxon>Oncorhynchus</taxon>
    </lineage>
</organism>
<dbReference type="GO" id="GO:0015031">
    <property type="term" value="P:protein transport"/>
    <property type="evidence" value="ECO:0007669"/>
    <property type="project" value="UniProtKB-KW"/>
</dbReference>
<dbReference type="Gene3D" id="2.30.42.10">
    <property type="match status" value="1"/>
</dbReference>
<gene>
    <name evidence="20" type="primary">GOPC</name>
    <name evidence="20" type="synonym">gopc</name>
</gene>
<keyword evidence="9" id="KW-0333">Golgi apparatus</keyword>
<dbReference type="GO" id="GO:0000139">
    <property type="term" value="C:Golgi membrane"/>
    <property type="evidence" value="ECO:0007669"/>
    <property type="project" value="UniProtKB-SubCell"/>
</dbReference>
<evidence type="ECO:0000256" key="7">
    <source>
        <dbReference type="ARBA" id="ARBA00022927"/>
    </source>
</evidence>
<evidence type="ECO:0000256" key="16">
    <source>
        <dbReference type="ARBA" id="ARBA00083668"/>
    </source>
</evidence>
<keyword evidence="6" id="KW-0963">Cytoplasm</keyword>
<evidence type="ECO:0000256" key="15">
    <source>
        <dbReference type="ARBA" id="ARBA00081191"/>
    </source>
</evidence>
<evidence type="ECO:0000256" key="8">
    <source>
        <dbReference type="ARBA" id="ARBA00023018"/>
    </source>
</evidence>
<evidence type="ECO:0000256" key="2">
    <source>
        <dbReference type="ARBA" id="ARBA00004279"/>
    </source>
</evidence>
<protein>
    <recommendedName>
        <fullName evidence="14">Golgi-associated PDZ and coiled-coil motif-containing protein</fullName>
    </recommendedName>
    <alternativeName>
        <fullName evidence="15">CFTR-associated ligand</fullName>
    </alternativeName>
    <alternativeName>
        <fullName evidence="16">PDZ protein interacting specifically with TC10</fullName>
    </alternativeName>
</protein>
<dbReference type="Proteomes" id="UP000694557">
    <property type="component" value="Unassembled WGS sequence"/>
</dbReference>
<comment type="subcellular location">
    <subcellularLocation>
        <location evidence="2">Cell projection</location>
        <location evidence="2">Dendrite</location>
    </subcellularLocation>
    <subcellularLocation>
        <location evidence="4">Cytoplasm</location>
    </subcellularLocation>
    <subcellularLocation>
        <location evidence="3">Golgi apparatus membrane</location>
        <topology evidence="3">Peripheral membrane protein</topology>
    </subcellularLocation>
    <subcellularLocation>
        <location evidence="1">Golgi apparatus</location>
        <location evidence="1">trans-Golgi network membrane</location>
    </subcellularLocation>
    <subcellularLocation>
        <location evidence="13">Postsynaptic density</location>
    </subcellularLocation>
</comment>
<feature type="compositionally biased region" description="Polar residues" evidence="18">
    <location>
        <begin position="411"/>
        <end position="422"/>
    </location>
</feature>
<feature type="compositionally biased region" description="Polar residues" evidence="18">
    <location>
        <begin position="391"/>
        <end position="403"/>
    </location>
</feature>
<evidence type="ECO:0000313" key="21">
    <source>
        <dbReference type="Proteomes" id="UP000694557"/>
    </source>
</evidence>
<feature type="coiled-coil region" evidence="17">
    <location>
        <begin position="154"/>
        <end position="186"/>
    </location>
</feature>
<keyword evidence="21" id="KW-1185">Reference proteome</keyword>
<dbReference type="GO" id="GO:0030140">
    <property type="term" value="C:trans-Golgi network transport vesicle"/>
    <property type="evidence" value="ECO:0007669"/>
    <property type="project" value="TreeGrafter"/>
</dbReference>
<dbReference type="GO" id="GO:0042802">
    <property type="term" value="F:identical protein binding"/>
    <property type="evidence" value="ECO:0007669"/>
    <property type="project" value="UniProtKB-ARBA"/>
</dbReference>
<evidence type="ECO:0000313" key="20">
    <source>
        <dbReference type="Ensembl" id="ENSOKIP00005082234.1"/>
    </source>
</evidence>
<evidence type="ECO:0000256" key="11">
    <source>
        <dbReference type="ARBA" id="ARBA00023136"/>
    </source>
</evidence>
<dbReference type="InterPro" id="IPR038879">
    <property type="entry name" value="GOPC"/>
</dbReference>
<dbReference type="GeneTree" id="ENSGT00940000156535"/>
<evidence type="ECO:0000256" key="4">
    <source>
        <dbReference type="ARBA" id="ARBA00004496"/>
    </source>
</evidence>
<dbReference type="GO" id="GO:0030425">
    <property type="term" value="C:dendrite"/>
    <property type="evidence" value="ECO:0007669"/>
    <property type="project" value="UniProtKB-SubCell"/>
</dbReference>